<comment type="subcellular location">
    <subcellularLocation>
        <location evidence="1">Cell membrane</location>
        <topology evidence="1">Multi-pass membrane protein</topology>
    </subcellularLocation>
</comment>
<evidence type="ECO:0000259" key="8">
    <source>
        <dbReference type="Pfam" id="PF02687"/>
    </source>
</evidence>
<protein>
    <submittedName>
        <fullName evidence="10">Uncharacterized protein</fullName>
    </submittedName>
</protein>
<organism evidence="10 11">
    <name type="scientific">Actinobaculum massiliense ACS-171-V-Col2</name>
    <dbReference type="NCBI Taxonomy" id="883066"/>
    <lineage>
        <taxon>Bacteria</taxon>
        <taxon>Bacillati</taxon>
        <taxon>Actinomycetota</taxon>
        <taxon>Actinomycetes</taxon>
        <taxon>Actinomycetales</taxon>
        <taxon>Actinomycetaceae</taxon>
        <taxon>Actinobaculum</taxon>
    </lineage>
</organism>
<dbReference type="EMBL" id="AGWL01000005">
    <property type="protein sequence ID" value="EKU95187.1"/>
    <property type="molecule type" value="Genomic_DNA"/>
</dbReference>
<dbReference type="InterPro" id="IPR025857">
    <property type="entry name" value="MacB_PCD"/>
</dbReference>
<feature type="domain" description="MacB-like periplasmic core" evidence="9">
    <location>
        <begin position="19"/>
        <end position="268"/>
    </location>
</feature>
<dbReference type="GO" id="GO:0022857">
    <property type="term" value="F:transmembrane transporter activity"/>
    <property type="evidence" value="ECO:0007669"/>
    <property type="project" value="TreeGrafter"/>
</dbReference>
<dbReference type="AlphaFoldDB" id="K9EW19"/>
<dbReference type="HOGENOM" id="CLU_039499_2_0_11"/>
<evidence type="ECO:0000256" key="6">
    <source>
        <dbReference type="ARBA" id="ARBA00038076"/>
    </source>
</evidence>
<evidence type="ECO:0000256" key="4">
    <source>
        <dbReference type="ARBA" id="ARBA00022989"/>
    </source>
</evidence>
<comment type="caution">
    <text evidence="10">The sequence shown here is derived from an EMBL/GenBank/DDBJ whole genome shotgun (WGS) entry which is preliminary data.</text>
</comment>
<evidence type="ECO:0000256" key="2">
    <source>
        <dbReference type="ARBA" id="ARBA00022475"/>
    </source>
</evidence>
<sequence length="455" mass="48931">MSFIGRAWRYVTRKWVKTLIILGILVTMSTLLFSTLAIKSATAAAADQVAAKTGKGFVLGINPRTNMGTPRGAGNVQGTDIEKIAALDGVENYVKRQNVTADLVDAKALTTGAQDYDAKRAEQFGNAVNVWGVNTTELDNNFRSGALTLTAGRHLTAEDHNKSVINEELAAANGLKIGDKLTLRGNPYDADNQNKSTAEVTTEIVGIVSGSNTGQAKQRNELYGNIVYTDVDTTRALYQMTPENEIYQDANFYVSNNADFESVAKEAAAQNIDWKKYQLSKSMQYFSGITNSIEGVRSVMNATTIAAFVFTFAILSLVLFLWLNERKKETGVLLAIGRTKASIISQYLAELVFIAIPAVVGGFFLARLVASGFGSAVLSSTNASLTKELTGGQQIASDIESSMSAKTLDSLSTVVDPRLFVPVAISLFVVIVACVAVAAIPRLRKSPRALLVDAR</sequence>
<evidence type="ECO:0000256" key="5">
    <source>
        <dbReference type="ARBA" id="ARBA00023136"/>
    </source>
</evidence>
<name>K9EW19_9ACTO</name>
<proteinExistence type="inferred from homology"/>
<keyword evidence="4 7" id="KW-1133">Transmembrane helix</keyword>
<evidence type="ECO:0000313" key="10">
    <source>
        <dbReference type="EMBL" id="EKU95187.1"/>
    </source>
</evidence>
<dbReference type="PANTHER" id="PTHR30572">
    <property type="entry name" value="MEMBRANE COMPONENT OF TRANSPORTER-RELATED"/>
    <property type="match status" value="1"/>
</dbReference>
<dbReference type="RefSeq" id="WP_007001154.1">
    <property type="nucleotide sequence ID" value="NZ_JH992955.1"/>
</dbReference>
<gene>
    <name evidence="10" type="ORF">HMPREF9233_00948</name>
</gene>
<keyword evidence="2" id="KW-1003">Cell membrane</keyword>
<dbReference type="Pfam" id="PF12704">
    <property type="entry name" value="MacB_PCD"/>
    <property type="match status" value="1"/>
</dbReference>
<feature type="transmembrane region" description="Helical" evidence="7">
    <location>
        <begin position="305"/>
        <end position="323"/>
    </location>
</feature>
<dbReference type="Pfam" id="PF02687">
    <property type="entry name" value="FtsX"/>
    <property type="match status" value="1"/>
</dbReference>
<keyword evidence="11" id="KW-1185">Reference proteome</keyword>
<reference evidence="10 11" key="1">
    <citation type="submission" date="2012-09" db="EMBL/GenBank/DDBJ databases">
        <title>The Genome Sequence of Actinobaculum massiliae ACS-171-V-COL2.</title>
        <authorList>
            <consortium name="The Broad Institute Genome Sequencing Platform"/>
            <person name="Earl A."/>
            <person name="Ward D."/>
            <person name="Feldgarden M."/>
            <person name="Gevers D."/>
            <person name="Saerens B."/>
            <person name="Vaneechoutte M."/>
            <person name="Walker B."/>
            <person name="Young S.K."/>
            <person name="Zeng Q."/>
            <person name="Gargeya S."/>
            <person name="Fitzgerald M."/>
            <person name="Haas B."/>
            <person name="Abouelleil A."/>
            <person name="Alvarado L."/>
            <person name="Arachchi H.M."/>
            <person name="Berlin A."/>
            <person name="Chapman S.B."/>
            <person name="Goldberg J."/>
            <person name="Griggs A."/>
            <person name="Gujja S."/>
            <person name="Hansen M."/>
            <person name="Howarth C."/>
            <person name="Imamovic A."/>
            <person name="Larimer J."/>
            <person name="McCowen C."/>
            <person name="Montmayeur A."/>
            <person name="Murphy C."/>
            <person name="Neiman D."/>
            <person name="Pearson M."/>
            <person name="Priest M."/>
            <person name="Roberts A."/>
            <person name="Saif S."/>
            <person name="Shea T."/>
            <person name="Sisk P."/>
            <person name="Sykes S."/>
            <person name="Wortman J."/>
            <person name="Nusbaum C."/>
            <person name="Birren B."/>
        </authorList>
    </citation>
    <scope>NUCLEOTIDE SEQUENCE [LARGE SCALE GENOMIC DNA]</scope>
    <source>
        <strain evidence="11">ACS-171-V-Col2</strain>
    </source>
</reference>
<evidence type="ECO:0000256" key="7">
    <source>
        <dbReference type="SAM" id="Phobius"/>
    </source>
</evidence>
<keyword evidence="3 7" id="KW-0812">Transmembrane</keyword>
<feature type="domain" description="ABC3 transporter permease C-terminal" evidence="8">
    <location>
        <begin position="305"/>
        <end position="444"/>
    </location>
</feature>
<evidence type="ECO:0000256" key="1">
    <source>
        <dbReference type="ARBA" id="ARBA00004651"/>
    </source>
</evidence>
<dbReference type="STRING" id="202789.GCA_001457435_01173"/>
<feature type="transmembrane region" description="Helical" evidence="7">
    <location>
        <begin position="344"/>
        <end position="366"/>
    </location>
</feature>
<evidence type="ECO:0000259" key="9">
    <source>
        <dbReference type="Pfam" id="PF12704"/>
    </source>
</evidence>
<evidence type="ECO:0000313" key="11">
    <source>
        <dbReference type="Proteomes" id="UP000009888"/>
    </source>
</evidence>
<dbReference type="InterPro" id="IPR003838">
    <property type="entry name" value="ABC3_permease_C"/>
</dbReference>
<evidence type="ECO:0000256" key="3">
    <source>
        <dbReference type="ARBA" id="ARBA00022692"/>
    </source>
</evidence>
<dbReference type="PANTHER" id="PTHR30572:SF9">
    <property type="entry name" value="ABC TRANSPORTER PERMEASE PROTEIN"/>
    <property type="match status" value="1"/>
</dbReference>
<feature type="transmembrane region" description="Helical" evidence="7">
    <location>
        <begin position="419"/>
        <end position="440"/>
    </location>
</feature>
<keyword evidence="5 7" id="KW-0472">Membrane</keyword>
<dbReference type="Proteomes" id="UP000009888">
    <property type="component" value="Unassembled WGS sequence"/>
</dbReference>
<accession>K9EW19</accession>
<comment type="similarity">
    <text evidence="6">Belongs to the ABC-4 integral membrane protein family.</text>
</comment>
<dbReference type="InterPro" id="IPR050250">
    <property type="entry name" value="Macrolide_Exporter_MacB"/>
</dbReference>
<dbReference type="GO" id="GO:0005886">
    <property type="term" value="C:plasma membrane"/>
    <property type="evidence" value="ECO:0007669"/>
    <property type="project" value="UniProtKB-SubCell"/>
</dbReference>
<dbReference type="PATRIC" id="fig|883066.3.peg.988"/>
<dbReference type="eggNOG" id="COG0577">
    <property type="taxonomic scope" value="Bacteria"/>
</dbReference>